<keyword evidence="3" id="KW-1185">Reference proteome</keyword>
<sequence length="366" mass="36616">MSGQVKPGRTAVAGSGGGSTSEPPRQPPSVHQGGASGGVDHTYENWQEEVAELEASSHEYEEAVSPPPGVCVEDFRRRVNRCKATTDAATDTVESTEQSGRRPLFDFIRTHRHYFAATLAVVILATVQLVLFMYINVQFIKHKEHVNISADALKRNLELRLEKMKEDCRGSENPMGRVGPPGPKGTAGSPGKDGSRGPAGIPGKTGSPGPIGPAGLPGKTGSPGPIGPAGLPGKTGSPGPIGPAGLPGKTGSPGLIGPAGLPGKTGSPGLIGPAGLPGKTGSPGLIGPAGLPGKTGLPGPIGPVGLRGKPGPIGPAGSPGKTGPPGPIGPAVGSPGKAAKPRADRARGKGSAWKTGYFLGCSKICK</sequence>
<evidence type="ECO:0000256" key="2">
    <source>
        <dbReference type="SAM" id="Phobius"/>
    </source>
</evidence>
<evidence type="ECO:0000313" key="4">
    <source>
        <dbReference type="RefSeq" id="XP_035668299.1"/>
    </source>
</evidence>
<evidence type="ECO:0000256" key="1">
    <source>
        <dbReference type="SAM" id="MobiDB-lite"/>
    </source>
</evidence>
<protein>
    <submittedName>
        <fullName evidence="4">Cuticle collagen 1-like</fullName>
    </submittedName>
</protein>
<feature type="region of interest" description="Disordered" evidence="1">
    <location>
        <begin position="1"/>
        <end position="48"/>
    </location>
</feature>
<keyword evidence="2" id="KW-0472">Membrane</keyword>
<keyword evidence="2" id="KW-0812">Transmembrane</keyword>
<organism evidence="3 4">
    <name type="scientific">Branchiostoma floridae</name>
    <name type="common">Florida lancelet</name>
    <name type="synonym">Amphioxus</name>
    <dbReference type="NCBI Taxonomy" id="7739"/>
    <lineage>
        <taxon>Eukaryota</taxon>
        <taxon>Metazoa</taxon>
        <taxon>Chordata</taxon>
        <taxon>Cephalochordata</taxon>
        <taxon>Leptocardii</taxon>
        <taxon>Amphioxiformes</taxon>
        <taxon>Branchiostomatidae</taxon>
        <taxon>Branchiostoma</taxon>
    </lineage>
</organism>
<feature type="region of interest" description="Disordered" evidence="1">
    <location>
        <begin position="166"/>
        <end position="350"/>
    </location>
</feature>
<dbReference type="OMA" id="CWRTERV"/>
<dbReference type="Proteomes" id="UP000001554">
    <property type="component" value="Chromosome 2"/>
</dbReference>
<name>A0A9J7MI97_BRAFL</name>
<reference evidence="4" key="2">
    <citation type="submission" date="2025-08" db="UniProtKB">
        <authorList>
            <consortium name="RefSeq"/>
        </authorList>
    </citation>
    <scope>IDENTIFICATION</scope>
    <source>
        <strain evidence="4">S238N-H82</strain>
        <tissue evidence="4">Testes</tissue>
    </source>
</reference>
<dbReference type="InterPro" id="IPR008160">
    <property type="entry name" value="Collagen"/>
</dbReference>
<dbReference type="RefSeq" id="XP_035668299.1">
    <property type="nucleotide sequence ID" value="XM_035812406.1"/>
</dbReference>
<keyword evidence="2" id="KW-1133">Transmembrane helix</keyword>
<evidence type="ECO:0000313" key="3">
    <source>
        <dbReference type="Proteomes" id="UP000001554"/>
    </source>
</evidence>
<feature type="transmembrane region" description="Helical" evidence="2">
    <location>
        <begin position="114"/>
        <end position="135"/>
    </location>
</feature>
<reference evidence="3" key="1">
    <citation type="journal article" date="2020" name="Nat. Ecol. Evol.">
        <title>Deeply conserved synteny resolves early events in vertebrate evolution.</title>
        <authorList>
            <person name="Simakov O."/>
            <person name="Marletaz F."/>
            <person name="Yue J.X."/>
            <person name="O'Connell B."/>
            <person name="Jenkins J."/>
            <person name="Brandt A."/>
            <person name="Calef R."/>
            <person name="Tung C.H."/>
            <person name="Huang T.K."/>
            <person name="Schmutz J."/>
            <person name="Satoh N."/>
            <person name="Yu J.K."/>
            <person name="Putnam N.H."/>
            <person name="Green R.E."/>
            <person name="Rokhsar D.S."/>
        </authorList>
    </citation>
    <scope>NUCLEOTIDE SEQUENCE [LARGE SCALE GENOMIC DNA]</scope>
    <source>
        <strain evidence="3">S238N-H82</strain>
    </source>
</reference>
<dbReference type="PANTHER" id="PTHR24637:SF421">
    <property type="entry name" value="CUTICLE COLLAGEN DPY-2"/>
    <property type="match status" value="1"/>
</dbReference>
<proteinExistence type="predicted"/>
<gene>
    <name evidence="4" type="primary">LOC118410624</name>
</gene>
<dbReference type="GeneID" id="118410624"/>
<dbReference type="PANTHER" id="PTHR24637">
    <property type="entry name" value="COLLAGEN"/>
    <property type="match status" value="1"/>
</dbReference>
<dbReference type="AlphaFoldDB" id="A0A9J7MI97"/>
<accession>A0A9J7MI97</accession>
<dbReference type="KEGG" id="bfo:118410624"/>
<dbReference type="OrthoDB" id="10061379at2759"/>
<dbReference type="Pfam" id="PF01391">
    <property type="entry name" value="Collagen"/>
    <property type="match status" value="1"/>
</dbReference>